<gene>
    <name evidence="3" type="ORF">AB0C36_17820</name>
</gene>
<dbReference type="SUPFAM" id="SSF63411">
    <property type="entry name" value="LuxS/MPP-like metallohydrolase"/>
    <property type="match status" value="2"/>
</dbReference>
<dbReference type="Proteomes" id="UP001551482">
    <property type="component" value="Unassembled WGS sequence"/>
</dbReference>
<dbReference type="Gene3D" id="3.30.830.10">
    <property type="entry name" value="Metalloenzyme, LuxS/M16 peptidase-like"/>
    <property type="match status" value="2"/>
</dbReference>
<dbReference type="InterPro" id="IPR011249">
    <property type="entry name" value="Metalloenz_LuxS/M16"/>
</dbReference>
<dbReference type="InterPro" id="IPR007863">
    <property type="entry name" value="Peptidase_M16_C"/>
</dbReference>
<evidence type="ECO:0000259" key="1">
    <source>
        <dbReference type="Pfam" id="PF00675"/>
    </source>
</evidence>
<dbReference type="InterPro" id="IPR011765">
    <property type="entry name" value="Pept_M16_N"/>
</dbReference>
<dbReference type="EMBL" id="JBEZFP010000041">
    <property type="protein sequence ID" value="MEU8135367.1"/>
    <property type="molecule type" value="Genomic_DNA"/>
</dbReference>
<feature type="domain" description="Peptidase M16 N-terminal" evidence="1">
    <location>
        <begin position="54"/>
        <end position="180"/>
    </location>
</feature>
<evidence type="ECO:0000313" key="4">
    <source>
        <dbReference type="Proteomes" id="UP001551482"/>
    </source>
</evidence>
<dbReference type="PANTHER" id="PTHR11851">
    <property type="entry name" value="METALLOPROTEASE"/>
    <property type="match status" value="1"/>
</dbReference>
<sequence>MSTTTPAGDRATDAAPDGTSSAALLVAERPFGAGPRPYTFPEVRRVRVAGGEIVAAHLPGRAMAWAGLVLEAGALHEPPGLEGLSRATGGLLDEGTENYSADEFALAVEGMGARWTWGHEWETQSIGVDVPVARLADGVDLLAEAVRRPAFTDQDVERFLADIASSLKHQWAQPGTRALETYRRALFGPDSRYGSLLDGTPTSNAGVTAEHIRDFHARRMTSAGTLVVAADLDAVDLAALGRAVFDGASGPDGRADASPAPQDPAGVRVLLVDRPGAVQSVLRMGHTAPPRSTPDLVAIDLFAEVLGGSFTSRLNHQLREVKGYTYGAGASFAHGRRVGTFTVAASVHTEVTADAVADALTEVRRMHEHGVTEEEFGTTKTHVLGSVPIRLQTPRGIGGRVREAVVHGLPDDHVTRQYAEIVAAEPAEATRAAATYLRPDALTVVVEGDAAKVLPDLEAAGFDVTRVAD</sequence>
<dbReference type="InterPro" id="IPR050361">
    <property type="entry name" value="MPP/UQCRC_Complex"/>
</dbReference>
<name>A0ABV3DJH0_9ACTN</name>
<reference evidence="3 4" key="1">
    <citation type="submission" date="2024-06" db="EMBL/GenBank/DDBJ databases">
        <title>The Natural Products Discovery Center: Release of the First 8490 Sequenced Strains for Exploring Actinobacteria Biosynthetic Diversity.</title>
        <authorList>
            <person name="Kalkreuter E."/>
            <person name="Kautsar S.A."/>
            <person name="Yang D."/>
            <person name="Bader C.D."/>
            <person name="Teijaro C.N."/>
            <person name="Fluegel L."/>
            <person name="Davis C.M."/>
            <person name="Simpson J.R."/>
            <person name="Lauterbach L."/>
            <person name="Steele A.D."/>
            <person name="Gui C."/>
            <person name="Meng S."/>
            <person name="Li G."/>
            <person name="Viehrig K."/>
            <person name="Ye F."/>
            <person name="Su P."/>
            <person name="Kiefer A.F."/>
            <person name="Nichols A."/>
            <person name="Cepeda A.J."/>
            <person name="Yan W."/>
            <person name="Fan B."/>
            <person name="Jiang Y."/>
            <person name="Adhikari A."/>
            <person name="Zheng C.-J."/>
            <person name="Schuster L."/>
            <person name="Cowan T.M."/>
            <person name="Smanski M.J."/>
            <person name="Chevrette M.G."/>
            <person name="De Carvalho L.P.S."/>
            <person name="Shen B."/>
        </authorList>
    </citation>
    <scope>NUCLEOTIDE SEQUENCE [LARGE SCALE GENOMIC DNA]</scope>
    <source>
        <strain evidence="3 4">NPDC048946</strain>
    </source>
</reference>
<dbReference type="Pfam" id="PF00675">
    <property type="entry name" value="Peptidase_M16"/>
    <property type="match status" value="1"/>
</dbReference>
<evidence type="ECO:0000313" key="3">
    <source>
        <dbReference type="EMBL" id="MEU8135367.1"/>
    </source>
</evidence>
<dbReference type="Pfam" id="PF05193">
    <property type="entry name" value="Peptidase_M16_C"/>
    <property type="match status" value="1"/>
</dbReference>
<protein>
    <submittedName>
        <fullName evidence="3">Pitrilysin family protein</fullName>
    </submittedName>
</protein>
<keyword evidence="4" id="KW-1185">Reference proteome</keyword>
<dbReference type="RefSeq" id="WP_358355062.1">
    <property type="nucleotide sequence ID" value="NZ_JBEZFP010000041.1"/>
</dbReference>
<organism evidence="3 4">
    <name type="scientific">Streptodolium elevatio</name>
    <dbReference type="NCBI Taxonomy" id="3157996"/>
    <lineage>
        <taxon>Bacteria</taxon>
        <taxon>Bacillati</taxon>
        <taxon>Actinomycetota</taxon>
        <taxon>Actinomycetes</taxon>
        <taxon>Kitasatosporales</taxon>
        <taxon>Streptomycetaceae</taxon>
        <taxon>Streptodolium</taxon>
    </lineage>
</organism>
<evidence type="ECO:0000259" key="2">
    <source>
        <dbReference type="Pfam" id="PF05193"/>
    </source>
</evidence>
<feature type="domain" description="Peptidase M16 C-terminal" evidence="2">
    <location>
        <begin position="207"/>
        <end position="380"/>
    </location>
</feature>
<comment type="caution">
    <text evidence="3">The sequence shown here is derived from an EMBL/GenBank/DDBJ whole genome shotgun (WGS) entry which is preliminary data.</text>
</comment>
<proteinExistence type="predicted"/>
<accession>A0ABV3DJH0</accession>
<dbReference type="PANTHER" id="PTHR11851:SF224">
    <property type="entry name" value="PROCESSING PROTEASE"/>
    <property type="match status" value="1"/>
</dbReference>